<reference evidence="9 10" key="1">
    <citation type="submission" date="2018-08" db="EMBL/GenBank/DDBJ databases">
        <title>Aeromicrobium sp. M2KJ-4, whole genome shotgun sequence.</title>
        <authorList>
            <person name="Tuo L."/>
        </authorList>
    </citation>
    <scope>NUCLEOTIDE SEQUENCE [LARGE SCALE GENOMIC DNA]</scope>
    <source>
        <strain evidence="9 10">M2KJ-4</strain>
    </source>
</reference>
<dbReference type="Proteomes" id="UP000265581">
    <property type="component" value="Unassembled WGS sequence"/>
</dbReference>
<dbReference type="InterPro" id="IPR000515">
    <property type="entry name" value="MetI-like"/>
</dbReference>
<evidence type="ECO:0000313" key="9">
    <source>
        <dbReference type="EMBL" id="REK73607.1"/>
    </source>
</evidence>
<dbReference type="Pfam" id="PF12911">
    <property type="entry name" value="OppC_N"/>
    <property type="match status" value="1"/>
</dbReference>
<dbReference type="PROSITE" id="PS50928">
    <property type="entry name" value="ABC_TM1"/>
    <property type="match status" value="1"/>
</dbReference>
<feature type="transmembrane region" description="Helical" evidence="7">
    <location>
        <begin position="89"/>
        <end position="112"/>
    </location>
</feature>
<evidence type="ECO:0000256" key="2">
    <source>
        <dbReference type="ARBA" id="ARBA00022448"/>
    </source>
</evidence>
<feature type="transmembrane region" description="Helical" evidence="7">
    <location>
        <begin position="124"/>
        <end position="142"/>
    </location>
</feature>
<dbReference type="GO" id="GO:0005886">
    <property type="term" value="C:plasma membrane"/>
    <property type="evidence" value="ECO:0007669"/>
    <property type="project" value="UniProtKB-SubCell"/>
</dbReference>
<evidence type="ECO:0000313" key="10">
    <source>
        <dbReference type="Proteomes" id="UP000265581"/>
    </source>
</evidence>
<feature type="transmembrane region" description="Helical" evidence="7">
    <location>
        <begin position="205"/>
        <end position="229"/>
    </location>
</feature>
<dbReference type="EMBL" id="QUBR01000001">
    <property type="protein sequence ID" value="REK73607.1"/>
    <property type="molecule type" value="Genomic_DNA"/>
</dbReference>
<evidence type="ECO:0000256" key="7">
    <source>
        <dbReference type="RuleBase" id="RU363032"/>
    </source>
</evidence>
<accession>A0A371PCG5</accession>
<keyword evidence="5 7" id="KW-1133">Transmembrane helix</keyword>
<evidence type="ECO:0000256" key="1">
    <source>
        <dbReference type="ARBA" id="ARBA00004651"/>
    </source>
</evidence>
<keyword evidence="3" id="KW-1003">Cell membrane</keyword>
<proteinExistence type="inferred from homology"/>
<dbReference type="RefSeq" id="WP_119703717.1">
    <property type="nucleotide sequence ID" value="NZ_JBHSOI010000001.1"/>
</dbReference>
<dbReference type="CDD" id="cd06261">
    <property type="entry name" value="TM_PBP2"/>
    <property type="match status" value="1"/>
</dbReference>
<protein>
    <submittedName>
        <fullName evidence="9">ABC transporter permease</fullName>
    </submittedName>
</protein>
<evidence type="ECO:0000256" key="5">
    <source>
        <dbReference type="ARBA" id="ARBA00022989"/>
    </source>
</evidence>
<dbReference type="SUPFAM" id="SSF161098">
    <property type="entry name" value="MetI-like"/>
    <property type="match status" value="1"/>
</dbReference>
<keyword evidence="2 7" id="KW-0813">Transport</keyword>
<dbReference type="Gene3D" id="1.10.3720.10">
    <property type="entry name" value="MetI-like"/>
    <property type="match status" value="1"/>
</dbReference>
<keyword evidence="6 7" id="KW-0472">Membrane</keyword>
<dbReference type="PANTHER" id="PTHR43386">
    <property type="entry name" value="OLIGOPEPTIDE TRANSPORT SYSTEM PERMEASE PROTEIN APPC"/>
    <property type="match status" value="1"/>
</dbReference>
<keyword evidence="4 7" id="KW-0812">Transmembrane</keyword>
<evidence type="ECO:0000256" key="6">
    <source>
        <dbReference type="ARBA" id="ARBA00023136"/>
    </source>
</evidence>
<evidence type="ECO:0000256" key="4">
    <source>
        <dbReference type="ARBA" id="ARBA00022692"/>
    </source>
</evidence>
<evidence type="ECO:0000256" key="3">
    <source>
        <dbReference type="ARBA" id="ARBA00022475"/>
    </source>
</evidence>
<dbReference type="OrthoDB" id="8906042at2"/>
<dbReference type="InterPro" id="IPR035906">
    <property type="entry name" value="MetI-like_sf"/>
</dbReference>
<feature type="transmembrane region" description="Helical" evidence="7">
    <location>
        <begin position="257"/>
        <end position="274"/>
    </location>
</feature>
<sequence length="288" mass="29940">MSAAQLAARGRPDVIRRAASIGPLYVFCGVVCLALIVVAVVGPWIAPHDPTRTDVIEVFAGSSPTHLLGTDDTGRDILSRLIVGTRVSLAGPALVVLLSTVLGVAVAVTAAWLGGWVDAALSRVVDILFAFPGLILAVVAVALFGTGFVSPVVALSIAYVPVVARVLRSAAIKERNLPYIAALRVQGASGWSICFKHLVPNLMPLVVAQAAVSFGYAMLDLAAISYLGLGIQPPSPDWGVMVAEGQPSIINGYPQQSLYAGLLVVVAVVAFNLVGERVAQRFETAGAR</sequence>
<evidence type="ECO:0000259" key="8">
    <source>
        <dbReference type="PROSITE" id="PS50928"/>
    </source>
</evidence>
<dbReference type="InterPro" id="IPR025966">
    <property type="entry name" value="OppC_N"/>
</dbReference>
<comment type="caution">
    <text evidence="9">The sequence shown here is derived from an EMBL/GenBank/DDBJ whole genome shotgun (WGS) entry which is preliminary data.</text>
</comment>
<feature type="transmembrane region" description="Helical" evidence="7">
    <location>
        <begin position="21"/>
        <end position="45"/>
    </location>
</feature>
<dbReference type="GO" id="GO:0055085">
    <property type="term" value="P:transmembrane transport"/>
    <property type="evidence" value="ECO:0007669"/>
    <property type="project" value="InterPro"/>
</dbReference>
<feature type="transmembrane region" description="Helical" evidence="7">
    <location>
        <begin position="148"/>
        <end position="167"/>
    </location>
</feature>
<dbReference type="PANTHER" id="PTHR43386:SF1">
    <property type="entry name" value="D,D-DIPEPTIDE TRANSPORT SYSTEM PERMEASE PROTEIN DDPC-RELATED"/>
    <property type="match status" value="1"/>
</dbReference>
<feature type="domain" description="ABC transmembrane type-1" evidence="8">
    <location>
        <begin position="85"/>
        <end position="275"/>
    </location>
</feature>
<dbReference type="Pfam" id="PF00528">
    <property type="entry name" value="BPD_transp_1"/>
    <property type="match status" value="1"/>
</dbReference>
<comment type="subcellular location">
    <subcellularLocation>
        <location evidence="1 7">Cell membrane</location>
        <topology evidence="1 7">Multi-pass membrane protein</topology>
    </subcellularLocation>
</comment>
<dbReference type="AlphaFoldDB" id="A0A371PCG5"/>
<organism evidence="9 10">
    <name type="scientific">Aeromicrobium endophyticum</name>
    <dbReference type="NCBI Taxonomy" id="2292704"/>
    <lineage>
        <taxon>Bacteria</taxon>
        <taxon>Bacillati</taxon>
        <taxon>Actinomycetota</taxon>
        <taxon>Actinomycetes</taxon>
        <taxon>Propionibacteriales</taxon>
        <taxon>Nocardioidaceae</taxon>
        <taxon>Aeromicrobium</taxon>
    </lineage>
</organism>
<gene>
    <name evidence="9" type="ORF">DX116_08755</name>
</gene>
<keyword evidence="10" id="KW-1185">Reference proteome</keyword>
<comment type="similarity">
    <text evidence="7">Belongs to the binding-protein-dependent transport system permease family.</text>
</comment>
<name>A0A371PCG5_9ACTN</name>
<dbReference type="InterPro" id="IPR050366">
    <property type="entry name" value="BP-dependent_transpt_permease"/>
</dbReference>